<dbReference type="GO" id="GO:0006183">
    <property type="term" value="P:GTP biosynthetic process"/>
    <property type="evidence" value="ECO:0007669"/>
    <property type="project" value="InterPro"/>
</dbReference>
<protein>
    <recommendedName>
        <fullName evidence="3">nucleoside-diphosphate kinase</fullName>
        <ecNumber evidence="3">2.7.4.6</ecNumber>
    </recommendedName>
</protein>
<dbReference type="PRINTS" id="PR01243">
    <property type="entry name" value="NUCDPKINASE"/>
</dbReference>
<comment type="caution">
    <text evidence="7">The sequence shown here is derived from an EMBL/GenBank/DDBJ whole genome shotgun (WGS) entry which is preliminary data.</text>
</comment>
<feature type="domain" description="Nucleoside diphosphate kinase-like" evidence="6">
    <location>
        <begin position="18"/>
        <end position="159"/>
    </location>
</feature>
<dbReference type="Gene3D" id="3.30.70.141">
    <property type="entry name" value="Nucleoside diphosphate kinase-like domain"/>
    <property type="match status" value="1"/>
</dbReference>
<dbReference type="SUPFAM" id="SSF54919">
    <property type="entry name" value="Nucleoside diphosphate kinase, NDK"/>
    <property type="match status" value="1"/>
</dbReference>
<dbReference type="GO" id="GO:0004550">
    <property type="term" value="F:nucleoside diphosphate kinase activity"/>
    <property type="evidence" value="ECO:0007669"/>
    <property type="project" value="UniProtKB-EC"/>
</dbReference>
<organism evidence="7">
    <name type="scientific">marine sediment metagenome</name>
    <dbReference type="NCBI Taxonomy" id="412755"/>
    <lineage>
        <taxon>unclassified sequences</taxon>
        <taxon>metagenomes</taxon>
        <taxon>ecological metagenomes</taxon>
    </lineage>
</organism>
<dbReference type="SMART" id="SM00562">
    <property type="entry name" value="NDK"/>
    <property type="match status" value="1"/>
</dbReference>
<evidence type="ECO:0000256" key="3">
    <source>
        <dbReference type="ARBA" id="ARBA00012966"/>
    </source>
</evidence>
<accession>X1NX38</accession>
<dbReference type="GO" id="GO:0006228">
    <property type="term" value="P:UTP biosynthetic process"/>
    <property type="evidence" value="ECO:0007669"/>
    <property type="project" value="InterPro"/>
</dbReference>
<dbReference type="EC" id="2.7.4.6" evidence="3"/>
<name>X1NX38_9ZZZZ</name>
<dbReference type="AlphaFoldDB" id="X1NX38"/>
<dbReference type="GO" id="GO:0006241">
    <property type="term" value="P:CTP biosynthetic process"/>
    <property type="evidence" value="ECO:0007669"/>
    <property type="project" value="InterPro"/>
</dbReference>
<dbReference type="InterPro" id="IPR036850">
    <property type="entry name" value="NDK-like_dom_sf"/>
</dbReference>
<keyword evidence="4" id="KW-0808">Transferase</keyword>
<sequence>MGVREAEEFYAPIKERLAEKIKGKLLKEIRSSLESSLDFKLPQGIEEGIAEELKVYKAEHEFNKIIKFISGIDSREVSEEEKKKEVREKCLALVYQGENAIMKIRKVLGETNPKEAAPGTVRKDFGLDIIKNGAHASDSSLSAEREMKIIQIEKDDISEIVERHYGRI</sequence>
<dbReference type="InterPro" id="IPR034907">
    <property type="entry name" value="NDK-like_dom"/>
</dbReference>
<gene>
    <name evidence="7" type="ORF">S06H3_59343</name>
</gene>
<dbReference type="PROSITE" id="PS51374">
    <property type="entry name" value="NDPK_LIKE"/>
    <property type="match status" value="1"/>
</dbReference>
<keyword evidence="5" id="KW-0418">Kinase</keyword>
<evidence type="ECO:0000313" key="7">
    <source>
        <dbReference type="EMBL" id="GAI48607.1"/>
    </source>
</evidence>
<dbReference type="InterPro" id="IPR001564">
    <property type="entry name" value="Nucleoside_diP_kinase"/>
</dbReference>
<reference evidence="7" key="1">
    <citation type="journal article" date="2014" name="Front. Microbiol.">
        <title>High frequency of phylogenetically diverse reductive dehalogenase-homologous genes in deep subseafloor sedimentary metagenomes.</title>
        <authorList>
            <person name="Kawai M."/>
            <person name="Futagami T."/>
            <person name="Toyoda A."/>
            <person name="Takaki Y."/>
            <person name="Nishi S."/>
            <person name="Hori S."/>
            <person name="Arai W."/>
            <person name="Tsubouchi T."/>
            <person name="Morono Y."/>
            <person name="Uchiyama I."/>
            <person name="Ito T."/>
            <person name="Fujiyama A."/>
            <person name="Inagaki F."/>
            <person name="Takami H."/>
        </authorList>
    </citation>
    <scope>NUCLEOTIDE SEQUENCE</scope>
    <source>
        <strain evidence="7">Expedition CK06-06</strain>
    </source>
</reference>
<evidence type="ECO:0000259" key="6">
    <source>
        <dbReference type="SMART" id="SM00562"/>
    </source>
</evidence>
<evidence type="ECO:0000256" key="2">
    <source>
        <dbReference type="ARBA" id="ARBA00008142"/>
    </source>
</evidence>
<evidence type="ECO:0000256" key="5">
    <source>
        <dbReference type="ARBA" id="ARBA00022777"/>
    </source>
</evidence>
<comment type="similarity">
    <text evidence="2">Belongs to the NDK family.</text>
</comment>
<dbReference type="EMBL" id="BARV01038545">
    <property type="protein sequence ID" value="GAI48607.1"/>
    <property type="molecule type" value="Genomic_DNA"/>
</dbReference>
<dbReference type="PANTHER" id="PTHR11349">
    <property type="entry name" value="NUCLEOSIDE DIPHOSPHATE KINASE"/>
    <property type="match status" value="1"/>
</dbReference>
<dbReference type="Pfam" id="PF00334">
    <property type="entry name" value="NDK"/>
    <property type="match status" value="1"/>
</dbReference>
<evidence type="ECO:0000256" key="1">
    <source>
        <dbReference type="ARBA" id="ARBA00001946"/>
    </source>
</evidence>
<proteinExistence type="inferred from homology"/>
<comment type="cofactor">
    <cofactor evidence="1">
        <name>Mg(2+)</name>
        <dbReference type="ChEBI" id="CHEBI:18420"/>
    </cofactor>
</comment>
<evidence type="ECO:0000256" key="4">
    <source>
        <dbReference type="ARBA" id="ARBA00022679"/>
    </source>
</evidence>